<evidence type="ECO:0000256" key="5">
    <source>
        <dbReference type="SAM" id="MobiDB-lite"/>
    </source>
</evidence>
<evidence type="ECO:0000313" key="7">
    <source>
        <dbReference type="EMBL" id="MCP2174326.1"/>
    </source>
</evidence>
<organism evidence="7 8">
    <name type="scientific">Williamsia maris</name>
    <dbReference type="NCBI Taxonomy" id="72806"/>
    <lineage>
        <taxon>Bacteria</taxon>
        <taxon>Bacillati</taxon>
        <taxon>Actinomycetota</taxon>
        <taxon>Actinomycetes</taxon>
        <taxon>Mycobacteriales</taxon>
        <taxon>Nocardiaceae</taxon>
        <taxon>Williamsia</taxon>
    </lineage>
</organism>
<keyword evidence="8" id="KW-1185">Reference proteome</keyword>
<feature type="domain" description="NlpC/P60" evidence="6">
    <location>
        <begin position="241"/>
        <end position="355"/>
    </location>
</feature>
<keyword evidence="4" id="KW-0788">Thiol protease</keyword>
<gene>
    <name evidence="7" type="ORF">LX13_000133</name>
</gene>
<dbReference type="Gene3D" id="3.90.1720.10">
    <property type="entry name" value="endopeptidase domain like (from Nostoc punctiforme)"/>
    <property type="match status" value="1"/>
</dbReference>
<comment type="caution">
    <text evidence="7">The sequence shown here is derived from an EMBL/GenBank/DDBJ whole genome shotgun (WGS) entry which is preliminary data.</text>
</comment>
<dbReference type="GO" id="GO:0016787">
    <property type="term" value="F:hydrolase activity"/>
    <property type="evidence" value="ECO:0007669"/>
    <property type="project" value="UniProtKB-KW"/>
</dbReference>
<evidence type="ECO:0000313" key="8">
    <source>
        <dbReference type="Proteomes" id="UP001206895"/>
    </source>
</evidence>
<keyword evidence="2" id="KW-0645">Protease</keyword>
<dbReference type="Pfam" id="PF00877">
    <property type="entry name" value="NLPC_P60"/>
    <property type="match status" value="1"/>
</dbReference>
<dbReference type="PANTHER" id="PTHR47359:SF3">
    <property type="entry name" value="NLP_P60 DOMAIN-CONTAINING PROTEIN-RELATED"/>
    <property type="match status" value="1"/>
</dbReference>
<dbReference type="InterPro" id="IPR051794">
    <property type="entry name" value="PG_Endopeptidase_C40"/>
</dbReference>
<reference evidence="7 8" key="1">
    <citation type="submission" date="2022-06" db="EMBL/GenBank/DDBJ databases">
        <title>Genomic Encyclopedia of Archaeal and Bacterial Type Strains, Phase II (KMG-II): from individual species to whole genera.</title>
        <authorList>
            <person name="Goeker M."/>
        </authorList>
    </citation>
    <scope>NUCLEOTIDE SEQUENCE [LARGE SCALE GENOMIC DNA]</scope>
    <source>
        <strain evidence="7 8">DSM 44693</strain>
    </source>
</reference>
<protein>
    <submittedName>
        <fullName evidence="7">Cell wall-associated hydrolase, NlpC family</fullName>
    </submittedName>
</protein>
<keyword evidence="3 7" id="KW-0378">Hydrolase</keyword>
<proteinExistence type="inferred from homology"/>
<feature type="region of interest" description="Disordered" evidence="5">
    <location>
        <begin position="185"/>
        <end position="227"/>
    </location>
</feature>
<evidence type="ECO:0000256" key="4">
    <source>
        <dbReference type="ARBA" id="ARBA00022807"/>
    </source>
</evidence>
<sequence length="355" mass="37222">MTPVDALAAPIRTLLDSVGTGSTSVTDPTVSVREVTAELERTDARLRHALDAALEDWESTAGDDAQTILRRHRSQTRHAGEDGRTLTSVIEDAARSVRRAAVELRGTLDSFVHAADAMGPALYTPTGVAMILPVAATHLQRALAVVERTRAELDAQSRRLLSIGRTVAPGTAHGVAAAVGDAARTPAKRPIATGGARTRSASVGPAAHDRPDAAASRSGGPPTPGAVPITLPDGSVAYAPNQRAATAVRAALGQRGVPYVWGGTTPGRGLDCSALTQYAYRQAGVELPRLAQDQDTAGYRVDRGELLPGDLAVWSGHVAMYVGNDQMVEAGNPVQVSPVRTNNLDQAFEGFYRPR</sequence>
<comment type="similarity">
    <text evidence="1">Belongs to the peptidase C40 family.</text>
</comment>
<dbReference type="EMBL" id="JAMTCJ010000001">
    <property type="protein sequence ID" value="MCP2174326.1"/>
    <property type="molecule type" value="Genomic_DNA"/>
</dbReference>
<dbReference type="InterPro" id="IPR038765">
    <property type="entry name" value="Papain-like_cys_pep_sf"/>
</dbReference>
<evidence type="ECO:0000259" key="6">
    <source>
        <dbReference type="PROSITE" id="PS51935"/>
    </source>
</evidence>
<dbReference type="RefSeq" id="WP_253659402.1">
    <property type="nucleotide sequence ID" value="NZ_BAAAJQ010000001.1"/>
</dbReference>
<dbReference type="InterPro" id="IPR000064">
    <property type="entry name" value="NLP_P60_dom"/>
</dbReference>
<dbReference type="SUPFAM" id="SSF54001">
    <property type="entry name" value="Cysteine proteinases"/>
    <property type="match status" value="1"/>
</dbReference>
<evidence type="ECO:0000256" key="1">
    <source>
        <dbReference type="ARBA" id="ARBA00007074"/>
    </source>
</evidence>
<accession>A0ABT1H9J0</accession>
<evidence type="ECO:0000256" key="2">
    <source>
        <dbReference type="ARBA" id="ARBA00022670"/>
    </source>
</evidence>
<dbReference type="Proteomes" id="UP001206895">
    <property type="component" value="Unassembled WGS sequence"/>
</dbReference>
<name>A0ABT1H9J0_9NOCA</name>
<evidence type="ECO:0000256" key="3">
    <source>
        <dbReference type="ARBA" id="ARBA00022801"/>
    </source>
</evidence>
<dbReference type="PROSITE" id="PS51935">
    <property type="entry name" value="NLPC_P60"/>
    <property type="match status" value="1"/>
</dbReference>
<dbReference type="PANTHER" id="PTHR47359">
    <property type="entry name" value="PEPTIDOGLYCAN DL-ENDOPEPTIDASE CWLO"/>
    <property type="match status" value="1"/>
</dbReference>